<dbReference type="CDD" id="cd10227">
    <property type="entry name" value="ASKHA_NBD_ParM-like"/>
    <property type="match status" value="1"/>
</dbReference>
<keyword evidence="2" id="KW-1185">Reference proteome</keyword>
<reference evidence="1 2" key="1">
    <citation type="submission" date="2020-04" db="EMBL/GenBank/DDBJ databases">
        <title>Bacillus sp. UniB3 isolated from commercial digestive syrup.</title>
        <authorList>
            <person name="Thorat V."/>
            <person name="Kirdat K."/>
            <person name="Tiwarekar B."/>
            <person name="Yadav A."/>
        </authorList>
    </citation>
    <scope>NUCLEOTIDE SEQUENCE [LARGE SCALE GENOMIC DNA]</scope>
    <source>
        <strain evidence="1 2">UniB3</strain>
    </source>
</reference>
<sequence length="111" mass="11836">MLLGSHDLTLNGVKKTIKINRVEVAAEGGAAFWSNPQTVLVRIIDAGSATINCASLVDGKYIDKDSFTINFGCNTTKSNDLYAMVRGIVAQTSKKWSPSDTVLVMGGAAER</sequence>
<dbReference type="RefSeq" id="WP_169188399.1">
    <property type="nucleotide sequence ID" value="NZ_JABBPK010000001.1"/>
</dbReference>
<name>A0A7Y0PLZ3_9BACI</name>
<comment type="caution">
    <text evidence="1">The sequence shown here is derived from an EMBL/GenBank/DDBJ whole genome shotgun (WGS) entry which is preliminary data.</text>
</comment>
<dbReference type="Proteomes" id="UP000588491">
    <property type="component" value="Unassembled WGS sequence"/>
</dbReference>
<dbReference type="AlphaFoldDB" id="A0A7Y0PLZ3"/>
<gene>
    <name evidence="1" type="ORF">HHU08_10595</name>
</gene>
<evidence type="ECO:0000313" key="1">
    <source>
        <dbReference type="EMBL" id="NMO77448.1"/>
    </source>
</evidence>
<dbReference type="EMBL" id="JABBPK010000001">
    <property type="protein sequence ID" value="NMO77448.1"/>
    <property type="molecule type" value="Genomic_DNA"/>
</dbReference>
<protein>
    <submittedName>
        <fullName evidence="1">Uncharacterized protein</fullName>
    </submittedName>
</protein>
<proteinExistence type="predicted"/>
<accession>A0A7Y0PLZ3</accession>
<evidence type="ECO:0000313" key="2">
    <source>
        <dbReference type="Proteomes" id="UP000588491"/>
    </source>
</evidence>
<organism evidence="1 2">
    <name type="scientific">Niallia alba</name>
    <dbReference type="NCBI Taxonomy" id="2729105"/>
    <lineage>
        <taxon>Bacteria</taxon>
        <taxon>Bacillati</taxon>
        <taxon>Bacillota</taxon>
        <taxon>Bacilli</taxon>
        <taxon>Bacillales</taxon>
        <taxon>Bacillaceae</taxon>
        <taxon>Niallia</taxon>
    </lineage>
</organism>